<name>A0A2G5EWZ2_AQUCA</name>
<dbReference type="AlphaFoldDB" id="A0A2G5EWZ2"/>
<dbReference type="Proteomes" id="UP000230069">
    <property type="component" value="Unassembled WGS sequence"/>
</dbReference>
<gene>
    <name evidence="1" type="ORF">AQUCO_00300028v1</name>
</gene>
<dbReference type="EMBL" id="KZ305020">
    <property type="protein sequence ID" value="PIA60236.1"/>
    <property type="molecule type" value="Genomic_DNA"/>
</dbReference>
<evidence type="ECO:0000313" key="1">
    <source>
        <dbReference type="EMBL" id="PIA60236.1"/>
    </source>
</evidence>
<organism evidence="1 2">
    <name type="scientific">Aquilegia coerulea</name>
    <name type="common">Rocky mountain columbine</name>
    <dbReference type="NCBI Taxonomy" id="218851"/>
    <lineage>
        <taxon>Eukaryota</taxon>
        <taxon>Viridiplantae</taxon>
        <taxon>Streptophyta</taxon>
        <taxon>Embryophyta</taxon>
        <taxon>Tracheophyta</taxon>
        <taxon>Spermatophyta</taxon>
        <taxon>Magnoliopsida</taxon>
        <taxon>Ranunculales</taxon>
        <taxon>Ranunculaceae</taxon>
        <taxon>Thalictroideae</taxon>
        <taxon>Aquilegia</taxon>
    </lineage>
</organism>
<reference evidence="1 2" key="1">
    <citation type="submission" date="2017-09" db="EMBL/GenBank/DDBJ databases">
        <title>WGS assembly of Aquilegia coerulea Goldsmith.</title>
        <authorList>
            <person name="Hodges S."/>
            <person name="Kramer E."/>
            <person name="Nordborg M."/>
            <person name="Tomkins J."/>
            <person name="Borevitz J."/>
            <person name="Derieg N."/>
            <person name="Yan J."/>
            <person name="Mihaltcheva S."/>
            <person name="Hayes R.D."/>
            <person name="Rokhsar D."/>
        </authorList>
    </citation>
    <scope>NUCLEOTIDE SEQUENCE [LARGE SCALE GENOMIC DNA]</scope>
    <source>
        <strain evidence="2">cv. Goldsmith</strain>
    </source>
</reference>
<evidence type="ECO:0000313" key="2">
    <source>
        <dbReference type="Proteomes" id="UP000230069"/>
    </source>
</evidence>
<accession>A0A2G5EWZ2</accession>
<protein>
    <submittedName>
        <fullName evidence="1">Uncharacterized protein</fullName>
    </submittedName>
</protein>
<keyword evidence="2" id="KW-1185">Reference proteome</keyword>
<proteinExistence type="predicted"/>
<dbReference type="InParanoid" id="A0A2G5EWZ2"/>
<sequence length="73" mass="8543">MWSMECGVWTKLKVHQWVTGSENPVALLLSRLFHCKIPKQRVHLYFPLLDSSCSPHHEYSNMLLSFLKCHCCP</sequence>